<accession>A0A6J6HU33</accession>
<gene>
    <name evidence="1" type="ORF">UFOPK1856_00481</name>
</gene>
<sequence length="240" mass="26329">MSLPVTTLTSMGWIANLKAKRADKAATNEYNRLHEIWQEDVESLKKLITVFTAASKGEDSVPNTLMQQKGEHTLWSATGIFHETGRTPSSYVGGSTGVSIPVGGGIRFRVGAMKGQIVPGIELQVDKDQGVVMLTTERLIFTGPIKTQEWNFDKLLQLSTNEDESDYFISVSNRQKTSGVRFAPATGREFNRFLGSATSAHEHGYAEVIAELKKMEKEAVGQEPKLELPSLIANSKLTAN</sequence>
<name>A0A6J6HU33_9ZZZZ</name>
<dbReference type="EMBL" id="CAEZUV010000051">
    <property type="protein sequence ID" value="CAB4612028.1"/>
    <property type="molecule type" value="Genomic_DNA"/>
</dbReference>
<evidence type="ECO:0000313" key="1">
    <source>
        <dbReference type="EMBL" id="CAB4612028.1"/>
    </source>
</evidence>
<proteinExistence type="predicted"/>
<organism evidence="1">
    <name type="scientific">freshwater metagenome</name>
    <dbReference type="NCBI Taxonomy" id="449393"/>
    <lineage>
        <taxon>unclassified sequences</taxon>
        <taxon>metagenomes</taxon>
        <taxon>ecological metagenomes</taxon>
    </lineage>
</organism>
<dbReference type="AlphaFoldDB" id="A0A6J6HU33"/>
<reference evidence="1" key="1">
    <citation type="submission" date="2020-05" db="EMBL/GenBank/DDBJ databases">
        <authorList>
            <person name="Chiriac C."/>
            <person name="Salcher M."/>
            <person name="Ghai R."/>
            <person name="Kavagutti S V."/>
        </authorList>
    </citation>
    <scope>NUCLEOTIDE SEQUENCE</scope>
</reference>
<protein>
    <submittedName>
        <fullName evidence="1">Unannotated protein</fullName>
    </submittedName>
</protein>